<dbReference type="Pfam" id="PF01266">
    <property type="entry name" value="DAO"/>
    <property type="match status" value="1"/>
</dbReference>
<evidence type="ECO:0000256" key="7">
    <source>
        <dbReference type="SAM" id="Phobius"/>
    </source>
</evidence>
<gene>
    <name evidence="9" type="ORF">N7482_005075</name>
</gene>
<keyword evidence="10" id="KW-1185">Reference proteome</keyword>
<keyword evidence="5" id="KW-0560">Oxidoreductase</keyword>
<feature type="transmembrane region" description="Helical" evidence="7">
    <location>
        <begin position="7"/>
        <end position="24"/>
    </location>
</feature>
<dbReference type="GO" id="GO:0050660">
    <property type="term" value="F:flavin adenine dinucleotide binding"/>
    <property type="evidence" value="ECO:0007669"/>
    <property type="project" value="InterPro"/>
</dbReference>
<evidence type="ECO:0000256" key="2">
    <source>
        <dbReference type="ARBA" id="ARBA00010989"/>
    </source>
</evidence>
<dbReference type="InterPro" id="IPR036188">
    <property type="entry name" value="FAD/NAD-bd_sf"/>
</dbReference>
<evidence type="ECO:0000259" key="8">
    <source>
        <dbReference type="Pfam" id="PF01266"/>
    </source>
</evidence>
<dbReference type="RefSeq" id="XP_056542755.1">
    <property type="nucleotide sequence ID" value="XM_056687200.1"/>
</dbReference>
<comment type="cofactor">
    <cofactor evidence="1">
        <name>FAD</name>
        <dbReference type="ChEBI" id="CHEBI:57692"/>
    </cofactor>
</comment>
<dbReference type="Gene3D" id="3.50.50.60">
    <property type="entry name" value="FAD/NAD(P)-binding domain"/>
    <property type="match status" value="1"/>
</dbReference>
<keyword evidence="7" id="KW-1133">Transmembrane helix</keyword>
<feature type="domain" description="FAD dependent oxidoreductase" evidence="8">
    <location>
        <begin position="7"/>
        <end position="387"/>
    </location>
</feature>
<dbReference type="AlphaFoldDB" id="A0A9W9I4A6"/>
<dbReference type="InterPro" id="IPR006076">
    <property type="entry name" value="FAD-dep_OxRdtase"/>
</dbReference>
<reference evidence="9" key="1">
    <citation type="submission" date="2022-11" db="EMBL/GenBank/DDBJ databases">
        <authorList>
            <person name="Petersen C."/>
        </authorList>
    </citation>
    <scope>NUCLEOTIDE SEQUENCE</scope>
    <source>
        <strain evidence="9">IBT 26290</strain>
    </source>
</reference>
<accession>A0A9W9I4A6</accession>
<dbReference type="GO" id="GO:0051698">
    <property type="term" value="F:saccharopine oxidase activity"/>
    <property type="evidence" value="ECO:0007669"/>
    <property type="project" value="TreeGrafter"/>
</dbReference>
<dbReference type="PANTHER" id="PTHR10961">
    <property type="entry name" value="PEROXISOMAL SARCOSINE OXIDASE"/>
    <property type="match status" value="1"/>
</dbReference>
<keyword evidence="7" id="KW-0472">Membrane</keyword>
<proteinExistence type="inferred from homology"/>
<name>A0A9W9I4A6_9EURO</name>
<evidence type="ECO:0000313" key="9">
    <source>
        <dbReference type="EMBL" id="KAJ5166294.1"/>
    </source>
</evidence>
<keyword evidence="7" id="KW-0812">Transmembrane</keyword>
<keyword evidence="4" id="KW-0274">FAD</keyword>
<dbReference type="InterPro" id="IPR045170">
    <property type="entry name" value="MTOX"/>
</dbReference>
<dbReference type="OrthoDB" id="2219495at2759"/>
<sequence length="438" mass="48098">MDTNSEILIVGAGVFGISTAYHLAKRSPNPSAITILDRAPPPSGDAASTDLNKIIRADYSSPLYMKLALEAIEAWRNEPLFEEAGVYHQTGWIMMDERGSDLSRRIRKTFLQVHGSDPAQDLTQDEVRRHWSGALQDADLSPFGSYYFNPLAGWADAGRALQIMAEEVIRMGVRYELGEARRLLPGDRGVKGVQTLRGDIFTADKILLSTGAWTSQLMTSIEDDLEMPESDRVESQMTAAGVSVAHLQLSTEEKGLYDQLPVCVYGGQEVIPPTPSGILKFTNSTSFKNTIQTSTGHSLSVPPAGSQSVVPKPLQKVSHDCIRARLPRLLDNNRSVDFYRICWDAITPDQHPVISRHPHPQLSNLYLAAGGSFHCWKFLPIMGSCVTNVLDGVSNGADRDAAWAWKAAPQRQGQGVHDTLAPTQELRDYESSTAGSRQ</sequence>
<keyword evidence="3" id="KW-0285">Flavoprotein</keyword>
<dbReference type="GO" id="GO:0008115">
    <property type="term" value="F:sarcosine oxidase activity"/>
    <property type="evidence" value="ECO:0007669"/>
    <property type="project" value="TreeGrafter"/>
</dbReference>
<feature type="region of interest" description="Disordered" evidence="6">
    <location>
        <begin position="406"/>
        <end position="438"/>
    </location>
</feature>
<evidence type="ECO:0000256" key="4">
    <source>
        <dbReference type="ARBA" id="ARBA00022827"/>
    </source>
</evidence>
<dbReference type="EMBL" id="JAPQKN010000003">
    <property type="protein sequence ID" value="KAJ5166294.1"/>
    <property type="molecule type" value="Genomic_DNA"/>
</dbReference>
<organism evidence="9 10">
    <name type="scientific">Penicillium canariense</name>
    <dbReference type="NCBI Taxonomy" id="189055"/>
    <lineage>
        <taxon>Eukaryota</taxon>
        <taxon>Fungi</taxon>
        <taxon>Dikarya</taxon>
        <taxon>Ascomycota</taxon>
        <taxon>Pezizomycotina</taxon>
        <taxon>Eurotiomycetes</taxon>
        <taxon>Eurotiomycetidae</taxon>
        <taxon>Eurotiales</taxon>
        <taxon>Aspergillaceae</taxon>
        <taxon>Penicillium</taxon>
    </lineage>
</organism>
<dbReference type="SUPFAM" id="SSF51905">
    <property type="entry name" value="FAD/NAD(P)-binding domain"/>
    <property type="match status" value="1"/>
</dbReference>
<dbReference type="PANTHER" id="PTHR10961:SF37">
    <property type="entry name" value="FAD DEPENDENT OXIDOREDUCTASE DOMAIN-CONTAINING PROTEIN"/>
    <property type="match status" value="1"/>
</dbReference>
<comment type="similarity">
    <text evidence="2">Belongs to the MSOX/MTOX family.</text>
</comment>
<dbReference type="GeneID" id="81426376"/>
<comment type="caution">
    <text evidence="9">The sequence shown here is derived from an EMBL/GenBank/DDBJ whole genome shotgun (WGS) entry which is preliminary data.</text>
</comment>
<evidence type="ECO:0000256" key="5">
    <source>
        <dbReference type="ARBA" id="ARBA00023002"/>
    </source>
</evidence>
<evidence type="ECO:0000256" key="6">
    <source>
        <dbReference type="SAM" id="MobiDB-lite"/>
    </source>
</evidence>
<protein>
    <recommendedName>
        <fullName evidence="8">FAD dependent oxidoreductase domain-containing protein</fullName>
    </recommendedName>
</protein>
<evidence type="ECO:0000256" key="1">
    <source>
        <dbReference type="ARBA" id="ARBA00001974"/>
    </source>
</evidence>
<evidence type="ECO:0000313" key="10">
    <source>
        <dbReference type="Proteomes" id="UP001149163"/>
    </source>
</evidence>
<dbReference type="Proteomes" id="UP001149163">
    <property type="component" value="Unassembled WGS sequence"/>
</dbReference>
<dbReference type="Gene3D" id="3.30.9.10">
    <property type="entry name" value="D-Amino Acid Oxidase, subunit A, domain 2"/>
    <property type="match status" value="1"/>
</dbReference>
<evidence type="ECO:0000256" key="3">
    <source>
        <dbReference type="ARBA" id="ARBA00022630"/>
    </source>
</evidence>
<reference evidence="9" key="2">
    <citation type="journal article" date="2023" name="IMA Fungus">
        <title>Comparative genomic study of the Penicillium genus elucidates a diverse pangenome and 15 lateral gene transfer events.</title>
        <authorList>
            <person name="Petersen C."/>
            <person name="Sorensen T."/>
            <person name="Nielsen M.R."/>
            <person name="Sondergaard T.E."/>
            <person name="Sorensen J.L."/>
            <person name="Fitzpatrick D.A."/>
            <person name="Frisvad J.C."/>
            <person name="Nielsen K.L."/>
        </authorList>
    </citation>
    <scope>NUCLEOTIDE SEQUENCE</scope>
    <source>
        <strain evidence="9">IBT 26290</strain>
    </source>
</reference>